<comment type="caution">
    <text evidence="15">Lacks conserved residue(s) required for the propagation of feature annotation.</text>
</comment>
<evidence type="ECO:0000256" key="5">
    <source>
        <dbReference type="ARBA" id="ARBA00011738"/>
    </source>
</evidence>
<evidence type="ECO:0000256" key="9">
    <source>
        <dbReference type="ARBA" id="ARBA00022857"/>
    </source>
</evidence>
<dbReference type="PIRSF" id="PIRSF000148">
    <property type="entry name" value="ASA_dh"/>
    <property type="match status" value="1"/>
</dbReference>
<evidence type="ECO:0000259" key="16">
    <source>
        <dbReference type="SMART" id="SM00859"/>
    </source>
</evidence>
<dbReference type="EC" id="1.2.1.11" evidence="6 15"/>
<comment type="pathway">
    <text evidence="1 15">Amino-acid biosynthesis; L-methionine biosynthesis via de novo pathway; L-homoserine from L-aspartate: step 2/3.</text>
</comment>
<evidence type="ECO:0000313" key="17">
    <source>
        <dbReference type="EMBL" id="MFC0407324.1"/>
    </source>
</evidence>
<evidence type="ECO:0000256" key="10">
    <source>
        <dbReference type="ARBA" id="ARBA00022915"/>
    </source>
</evidence>
<feature type="binding site" evidence="15">
    <location>
        <position position="346"/>
    </location>
    <ligand>
        <name>NADP(+)</name>
        <dbReference type="ChEBI" id="CHEBI:58349"/>
    </ligand>
</feature>
<protein>
    <recommendedName>
        <fullName evidence="6 15">Aspartate-semialdehyde dehydrogenase</fullName>
        <shortName evidence="15">ASA dehydrogenase</shortName>
        <shortName evidence="15">ASADH</shortName>
        <ecNumber evidence="6 15">1.2.1.11</ecNumber>
    </recommendedName>
    <alternativeName>
        <fullName evidence="15">Aspartate-beta-semialdehyde dehydrogenase</fullName>
    </alternativeName>
</protein>
<dbReference type="CDD" id="cd02316">
    <property type="entry name" value="VcASADH2_like_N"/>
    <property type="match status" value="1"/>
</dbReference>
<feature type="active site" description="Acyl-thioester intermediate" evidence="15">
    <location>
        <position position="157"/>
    </location>
</feature>
<evidence type="ECO:0000313" key="18">
    <source>
        <dbReference type="Proteomes" id="UP001589865"/>
    </source>
</evidence>
<keyword evidence="8 15" id="KW-0791">Threonine biosynthesis</keyword>
<comment type="pathway">
    <text evidence="2 15">Amino-acid biosynthesis; L-lysine biosynthesis via DAP pathway; (S)-tetrahydrodipicolinate from L-aspartate: step 2/4.</text>
</comment>
<comment type="pathway">
    <text evidence="3 15">Amino-acid biosynthesis; L-threonine biosynthesis; L-threonine from L-aspartate: step 2/5.</text>
</comment>
<dbReference type="SMART" id="SM00859">
    <property type="entry name" value="Semialdhyde_dh"/>
    <property type="match status" value="1"/>
</dbReference>
<feature type="binding site" evidence="15">
    <location>
        <begin position="187"/>
        <end position="188"/>
    </location>
    <ligand>
        <name>NADP(+)</name>
        <dbReference type="ChEBI" id="CHEBI:58349"/>
    </ligand>
</feature>
<dbReference type="Proteomes" id="UP001589865">
    <property type="component" value="Unassembled WGS sequence"/>
</dbReference>
<dbReference type="Pfam" id="PF01118">
    <property type="entry name" value="Semialdhyde_dh"/>
    <property type="match status" value="1"/>
</dbReference>
<evidence type="ECO:0000256" key="4">
    <source>
        <dbReference type="ARBA" id="ARBA00010584"/>
    </source>
</evidence>
<evidence type="ECO:0000256" key="7">
    <source>
        <dbReference type="ARBA" id="ARBA00022605"/>
    </source>
</evidence>
<feature type="binding site" evidence="15">
    <location>
        <position position="184"/>
    </location>
    <ligand>
        <name>substrate</name>
    </ligand>
</feature>
<dbReference type="HAMAP" id="MF_02121">
    <property type="entry name" value="ASADH"/>
    <property type="match status" value="1"/>
</dbReference>
<sequence>MSDILDLDAAAPRDTQEAPDTGAFRRIEAAAPRVAIVGATGAVGEALLDCLAARRFPIGELRLLASPRSAGRTLPFRGKEVAVEALTERSFEGVDLALFSAGSGISKRYAAAAVQAGAVVVDNSSAFRMDPDVPLVVPEVNARAIEAHRGIIANPNCVAAIATVALAPLHRAHPIRRLTMATYQAASGAGAAAMEELRQSTAAYLRGEAFEPKVLPHPYAFNLFSHNAEMDPESGYNGEELKVVAETRRILDVPELPVSITCIRVPVLRAHAMALSVEFDAPVAVEEARALLEGAPGLRLVDDRARNHFPMPSEASGADDVLVGRLRRDLGDPSGRTLALFVAGDQLLKGAALNAVQIAERLLRR</sequence>
<dbReference type="GO" id="GO:0004073">
    <property type="term" value="F:aspartate-semialdehyde dehydrogenase activity"/>
    <property type="evidence" value="ECO:0007669"/>
    <property type="project" value="UniProtKB-EC"/>
</dbReference>
<comment type="similarity">
    <text evidence="4 15">Belongs to the aspartate-semialdehyde dehydrogenase family.</text>
</comment>
<keyword evidence="11 15" id="KW-0560">Oxidoreductase</keyword>
<feature type="binding site" evidence="15">
    <location>
        <position position="264"/>
    </location>
    <ligand>
        <name>substrate</name>
    </ligand>
</feature>
<dbReference type="SUPFAM" id="SSF51735">
    <property type="entry name" value="NAD(P)-binding Rossmann-fold domains"/>
    <property type="match status" value="1"/>
</dbReference>
<evidence type="ECO:0000256" key="15">
    <source>
        <dbReference type="HAMAP-Rule" id="MF_02121"/>
    </source>
</evidence>
<reference evidence="17 18" key="1">
    <citation type="submission" date="2024-09" db="EMBL/GenBank/DDBJ databases">
        <authorList>
            <person name="Sun Q."/>
            <person name="Mori K."/>
        </authorList>
    </citation>
    <scope>NUCLEOTIDE SEQUENCE [LARGE SCALE GENOMIC DNA]</scope>
    <source>
        <strain evidence="17 18">TBRC 5777</strain>
    </source>
</reference>
<feature type="binding site" evidence="15">
    <location>
        <begin position="40"/>
        <end position="43"/>
    </location>
    <ligand>
        <name>NADP(+)</name>
        <dbReference type="ChEBI" id="CHEBI:58349"/>
    </ligand>
</feature>
<comment type="function">
    <text evidence="15">Catalyzes the NADPH-dependent formation of L-aspartate-semialdehyde (L-ASA) by the reductive dephosphorylation of L-aspartyl-4-phosphate.</text>
</comment>
<dbReference type="Pfam" id="PF02774">
    <property type="entry name" value="Semialdhyde_dhC"/>
    <property type="match status" value="1"/>
</dbReference>
<proteinExistence type="inferred from homology"/>
<dbReference type="PANTHER" id="PTHR46278:SF2">
    <property type="entry name" value="ASPARTATE-SEMIALDEHYDE DEHYDROGENASE"/>
    <property type="match status" value="1"/>
</dbReference>
<keyword evidence="10 15" id="KW-0220">Diaminopimelate biosynthesis</keyword>
<dbReference type="PANTHER" id="PTHR46278">
    <property type="entry name" value="DEHYDROGENASE, PUTATIVE-RELATED"/>
    <property type="match status" value="1"/>
</dbReference>
<feature type="binding site" evidence="15">
    <location>
        <position position="128"/>
    </location>
    <ligand>
        <name>phosphate</name>
        <dbReference type="ChEBI" id="CHEBI:43474"/>
    </ligand>
</feature>
<dbReference type="NCBIfam" id="TIGR01296">
    <property type="entry name" value="asd_B"/>
    <property type="match status" value="1"/>
</dbReference>
<keyword evidence="18" id="KW-1185">Reference proteome</keyword>
<dbReference type="InterPro" id="IPR005986">
    <property type="entry name" value="Asp_semialdehyde_DH_beta"/>
</dbReference>
<evidence type="ECO:0000256" key="8">
    <source>
        <dbReference type="ARBA" id="ARBA00022697"/>
    </source>
</evidence>
<dbReference type="InterPro" id="IPR012280">
    <property type="entry name" value="Semialdhyde_DH_dimer_dom"/>
</dbReference>
<organism evidence="17 18">
    <name type="scientific">Roseomonas elaeocarpi</name>
    <dbReference type="NCBI Taxonomy" id="907779"/>
    <lineage>
        <taxon>Bacteria</taxon>
        <taxon>Pseudomonadati</taxon>
        <taxon>Pseudomonadota</taxon>
        <taxon>Alphaproteobacteria</taxon>
        <taxon>Acetobacterales</taxon>
        <taxon>Roseomonadaceae</taxon>
        <taxon>Roseomonas</taxon>
    </lineage>
</organism>
<evidence type="ECO:0000256" key="14">
    <source>
        <dbReference type="ARBA" id="ARBA00047891"/>
    </source>
</evidence>
<dbReference type="CDD" id="cd18131">
    <property type="entry name" value="ASADH_C_bac_euk_like"/>
    <property type="match status" value="1"/>
</dbReference>
<dbReference type="InterPro" id="IPR036291">
    <property type="entry name" value="NAD(P)-bd_dom_sf"/>
</dbReference>
<dbReference type="Gene3D" id="3.30.360.10">
    <property type="entry name" value="Dihydrodipicolinate Reductase, domain 2"/>
    <property type="match status" value="1"/>
</dbReference>
<dbReference type="NCBIfam" id="NF011456">
    <property type="entry name" value="PRK14874.1"/>
    <property type="match status" value="1"/>
</dbReference>
<name>A0ABV6JNY4_9PROT</name>
<dbReference type="InterPro" id="IPR012080">
    <property type="entry name" value="Asp_semialdehyde_DH"/>
</dbReference>
<dbReference type="InterPro" id="IPR000534">
    <property type="entry name" value="Semialdehyde_DH_NAD-bd"/>
</dbReference>
<keyword evidence="7 15" id="KW-0028">Amino-acid biosynthesis</keyword>
<dbReference type="EMBL" id="JBHLUN010000002">
    <property type="protein sequence ID" value="MFC0407324.1"/>
    <property type="molecule type" value="Genomic_DNA"/>
</dbReference>
<evidence type="ECO:0000256" key="11">
    <source>
        <dbReference type="ARBA" id="ARBA00023002"/>
    </source>
</evidence>
<evidence type="ECO:0000256" key="2">
    <source>
        <dbReference type="ARBA" id="ARBA00005076"/>
    </source>
</evidence>
<comment type="caution">
    <text evidence="17">The sequence shown here is derived from an EMBL/GenBank/DDBJ whole genome shotgun (WGS) entry which is preliminary data.</text>
</comment>
<comment type="subunit">
    <text evidence="5 15">Homodimer.</text>
</comment>
<feature type="active site" description="Proton acceptor" evidence="15">
    <location>
        <position position="271"/>
    </location>
</feature>
<evidence type="ECO:0000256" key="3">
    <source>
        <dbReference type="ARBA" id="ARBA00005097"/>
    </source>
</evidence>
<keyword evidence="12 15" id="KW-0457">Lysine biosynthesis</keyword>
<keyword evidence="9 15" id="KW-0521">NADP</keyword>
<evidence type="ECO:0000256" key="1">
    <source>
        <dbReference type="ARBA" id="ARBA00005021"/>
    </source>
</evidence>
<evidence type="ECO:0000256" key="13">
    <source>
        <dbReference type="ARBA" id="ARBA00023167"/>
    </source>
</evidence>
<dbReference type="Gene3D" id="3.40.50.720">
    <property type="entry name" value="NAD(P)-binding Rossmann-like Domain"/>
    <property type="match status" value="1"/>
</dbReference>
<accession>A0ABV6JNY4</accession>
<feature type="domain" description="Semialdehyde dehydrogenase NAD-binding" evidence="16">
    <location>
        <begin position="33"/>
        <end position="148"/>
    </location>
</feature>
<feature type="binding site" evidence="15">
    <location>
        <begin position="68"/>
        <end position="69"/>
    </location>
    <ligand>
        <name>NADP(+)</name>
        <dbReference type="ChEBI" id="CHEBI:58349"/>
    </ligand>
</feature>
<evidence type="ECO:0000256" key="12">
    <source>
        <dbReference type="ARBA" id="ARBA00023154"/>
    </source>
</evidence>
<keyword evidence="13 15" id="KW-0486">Methionine biosynthesis</keyword>
<dbReference type="RefSeq" id="WP_377043019.1">
    <property type="nucleotide sequence ID" value="NZ_JBHLUN010000002.1"/>
</dbReference>
<evidence type="ECO:0000256" key="6">
    <source>
        <dbReference type="ARBA" id="ARBA00013120"/>
    </source>
</evidence>
<comment type="catalytic activity">
    <reaction evidence="14 15">
        <text>L-aspartate 4-semialdehyde + phosphate + NADP(+) = 4-phospho-L-aspartate + NADPH + H(+)</text>
        <dbReference type="Rhea" id="RHEA:24284"/>
        <dbReference type="ChEBI" id="CHEBI:15378"/>
        <dbReference type="ChEBI" id="CHEBI:43474"/>
        <dbReference type="ChEBI" id="CHEBI:57535"/>
        <dbReference type="ChEBI" id="CHEBI:57783"/>
        <dbReference type="ChEBI" id="CHEBI:58349"/>
        <dbReference type="ChEBI" id="CHEBI:537519"/>
        <dbReference type="EC" id="1.2.1.11"/>
    </reaction>
</comment>
<dbReference type="SUPFAM" id="SSF55347">
    <property type="entry name" value="Glyceraldehyde-3-phosphate dehydrogenase-like, C-terminal domain"/>
    <property type="match status" value="1"/>
</dbReference>
<gene>
    <name evidence="15" type="primary">asd</name>
    <name evidence="17" type="ORF">ACFFGY_03625</name>
</gene>